<dbReference type="RefSeq" id="YP_009345693.1">
    <property type="nucleotide sequence ID" value="NC_033778.1"/>
</dbReference>
<dbReference type="KEGG" id="vg:31050566"/>
<name>B9W4V9_9VIRU</name>
<accession>B9W4V9</accession>
<dbReference type="EMBL" id="KY009685">
    <property type="protein sequence ID" value="AQQ80009.1"/>
    <property type="molecule type" value="Genomic_DNA"/>
</dbReference>
<organism evidence="2">
    <name type="scientific">Leptopilina boulardi filamentous virus</name>
    <dbReference type="NCBI Taxonomy" id="552509"/>
    <lineage>
        <taxon>Viruses</taxon>
        <taxon>Viruses incertae sedis</taxon>
        <taxon>Naldaviricetes</taxon>
        <taxon>Lefavirales</taxon>
        <taxon>Filamentoviridae</taxon>
        <taxon>Alphafilamentovirus</taxon>
        <taxon>Alphafilamentovirus leboulardi</taxon>
    </lineage>
</organism>
<reference evidence="1 3" key="2">
    <citation type="journal article" date="2016" name="Genome Biol. Evol.">
        <title>Genome Sequencing of the Behavior Manipulating Virus LbFV Reveals a Possible New Virus Family.</title>
        <authorList>
            <person name="Lepetit D."/>
            <person name="Gillet B."/>
            <person name="Hughes S."/>
            <person name="Kraaijeveld K."/>
            <person name="Varaldi J."/>
        </authorList>
    </citation>
    <scope>NUCLEOTIDE SEQUENCE [LARGE SCALE GENOMIC DNA]</scope>
    <source>
        <strain evidence="1">Valence Gotheron</strain>
    </source>
</reference>
<protein>
    <submittedName>
        <fullName evidence="2">Uncharacterized protein</fullName>
    </submittedName>
</protein>
<keyword evidence="3" id="KW-1185">Reference proteome</keyword>
<sequence>MFKYFYFLCFLYCINSQSIDSYNNNSGDNYNNDNGKKISKLIYQISVRSENNNNENEEIAFAEHSISKRSVENDDDDDDAAEITTEINTTEYDVDDKTTTEINTTEMPTQFKIPHFIFKRSIINSEANDDDFKDSKTEINSTEKPTQFKIPHILFKRSIDSEDYANNKAAAEPMVISLETNEDFMRLYNDISRYLKQFSTKPKEE</sequence>
<evidence type="ECO:0000313" key="2">
    <source>
        <dbReference type="EMBL" id="CAT00560.1"/>
    </source>
</evidence>
<gene>
    <name evidence="1" type="ORF">LbFV_ORF89</name>
</gene>
<dbReference type="Proteomes" id="UP000203066">
    <property type="component" value="Segment"/>
</dbReference>
<dbReference type="EMBL" id="FM876312">
    <property type="protein sequence ID" value="CAT00560.1"/>
    <property type="molecule type" value="Genomic_DNA"/>
</dbReference>
<evidence type="ECO:0000313" key="3">
    <source>
        <dbReference type="Proteomes" id="UP000203066"/>
    </source>
</evidence>
<dbReference type="GeneID" id="31050566"/>
<reference evidence="2" key="1">
    <citation type="journal article" date="2009" name="Appl. Environ. Microbiol.">
        <title>Molecular detection, penetrance, and transmission of an inherited virus responsible for behavioral manipulation of an insect parasitoid.</title>
        <authorList>
            <person name="Patot S."/>
            <person name="Lepetit D."/>
            <person name="Charif D."/>
            <person name="Varaldi J."/>
            <person name="Fleury F."/>
        </authorList>
    </citation>
    <scope>NUCLEOTIDE SEQUENCE</scope>
</reference>
<proteinExistence type="predicted"/>
<evidence type="ECO:0000313" key="1">
    <source>
        <dbReference type="EMBL" id="AQQ80009.1"/>
    </source>
</evidence>